<name>A0AC60QUS8_IXOPE</name>
<evidence type="ECO:0000313" key="1">
    <source>
        <dbReference type="EMBL" id="KAG0443437.1"/>
    </source>
</evidence>
<gene>
    <name evidence="1" type="ORF">HPB47_014916</name>
</gene>
<dbReference type="Proteomes" id="UP000805193">
    <property type="component" value="Unassembled WGS sequence"/>
</dbReference>
<reference evidence="1 2" key="1">
    <citation type="journal article" date="2020" name="Cell">
        <title>Large-Scale Comparative Analyses of Tick Genomes Elucidate Their Genetic Diversity and Vector Capacities.</title>
        <authorList>
            <consortium name="Tick Genome and Microbiome Consortium (TIGMIC)"/>
            <person name="Jia N."/>
            <person name="Wang J."/>
            <person name="Shi W."/>
            <person name="Du L."/>
            <person name="Sun Y."/>
            <person name="Zhan W."/>
            <person name="Jiang J.F."/>
            <person name="Wang Q."/>
            <person name="Zhang B."/>
            <person name="Ji P."/>
            <person name="Bell-Sakyi L."/>
            <person name="Cui X.M."/>
            <person name="Yuan T.T."/>
            <person name="Jiang B.G."/>
            <person name="Yang W.F."/>
            <person name="Lam T.T."/>
            <person name="Chang Q.C."/>
            <person name="Ding S.J."/>
            <person name="Wang X.J."/>
            <person name="Zhu J.G."/>
            <person name="Ruan X.D."/>
            <person name="Zhao L."/>
            <person name="Wei J.T."/>
            <person name="Ye R.Z."/>
            <person name="Que T.C."/>
            <person name="Du C.H."/>
            <person name="Zhou Y.H."/>
            <person name="Cheng J.X."/>
            <person name="Dai P.F."/>
            <person name="Guo W.B."/>
            <person name="Han X.H."/>
            <person name="Huang E.J."/>
            <person name="Li L.F."/>
            <person name="Wei W."/>
            <person name="Gao Y.C."/>
            <person name="Liu J.Z."/>
            <person name="Shao H.Z."/>
            <person name="Wang X."/>
            <person name="Wang C.C."/>
            <person name="Yang T.C."/>
            <person name="Huo Q.B."/>
            <person name="Li W."/>
            <person name="Chen H.Y."/>
            <person name="Chen S.E."/>
            <person name="Zhou L.G."/>
            <person name="Ni X.B."/>
            <person name="Tian J.H."/>
            <person name="Sheng Y."/>
            <person name="Liu T."/>
            <person name="Pan Y.S."/>
            <person name="Xia L.Y."/>
            <person name="Li J."/>
            <person name="Zhao F."/>
            <person name="Cao W.C."/>
        </authorList>
    </citation>
    <scope>NUCLEOTIDE SEQUENCE [LARGE SCALE GENOMIC DNA]</scope>
    <source>
        <strain evidence="1">Iper-2018</strain>
    </source>
</reference>
<organism evidence="1 2">
    <name type="scientific">Ixodes persulcatus</name>
    <name type="common">Taiga tick</name>
    <dbReference type="NCBI Taxonomy" id="34615"/>
    <lineage>
        <taxon>Eukaryota</taxon>
        <taxon>Metazoa</taxon>
        <taxon>Ecdysozoa</taxon>
        <taxon>Arthropoda</taxon>
        <taxon>Chelicerata</taxon>
        <taxon>Arachnida</taxon>
        <taxon>Acari</taxon>
        <taxon>Parasitiformes</taxon>
        <taxon>Ixodida</taxon>
        <taxon>Ixodoidea</taxon>
        <taxon>Ixodidae</taxon>
        <taxon>Ixodinae</taxon>
        <taxon>Ixodes</taxon>
    </lineage>
</organism>
<sequence length="285" mass="31915">MVHTEPTQSTLVPELYVNVTSAKWFTIAADELHAVLATFPKGTTEDQQFLDLGCGSGNVTRDVLLPQCPPCRRFVAVDASEDMLKYAREHFAHPKICYAALDILADDVSDFVERYGLFDRVYSLLCFNWLKDQEKALKNVVKLMKPRGEALFWFNARTPQMRFRKKLAGNAALEQVRTGNIPPTVDLAGEEELLSYILGILKRANLVPSMCQVRHDSTERYTGPEHLTQDLMATNSIRALLTEEEKQLLLEDATAEANQLWADKEAGGSLLAVDVFVVRASKQGP</sequence>
<accession>A0AC60QUS8</accession>
<proteinExistence type="predicted"/>
<keyword evidence="2" id="KW-1185">Reference proteome</keyword>
<protein>
    <submittedName>
        <fullName evidence="1">Uncharacterized protein</fullName>
    </submittedName>
</protein>
<dbReference type="EMBL" id="JABSTQ010003429">
    <property type="protein sequence ID" value="KAG0443437.1"/>
    <property type="molecule type" value="Genomic_DNA"/>
</dbReference>
<evidence type="ECO:0000313" key="2">
    <source>
        <dbReference type="Proteomes" id="UP000805193"/>
    </source>
</evidence>
<comment type="caution">
    <text evidence="1">The sequence shown here is derived from an EMBL/GenBank/DDBJ whole genome shotgun (WGS) entry which is preliminary data.</text>
</comment>